<keyword evidence="1" id="KW-0378">Hydrolase</keyword>
<evidence type="ECO:0000313" key="2">
    <source>
        <dbReference type="Proteomes" id="UP000018849"/>
    </source>
</evidence>
<reference evidence="1 2" key="1">
    <citation type="journal article" date="2013" name="PLoS Pathog.">
        <title>Genomic analysis of the Kiwifruit pathogen Pseudomonas syringae pv. actinidiae provides insight into the origins of an emergent plant disease.</title>
        <authorList>
            <person name="McCann H.C."/>
            <person name="Rikkerink E.H."/>
            <person name="Bertels F."/>
            <person name="Fiers M."/>
            <person name="Lu A."/>
            <person name="Rees-George J."/>
            <person name="Andersen M.T."/>
            <person name="Gleave A.P."/>
            <person name="Haubold B."/>
            <person name="Wohlers M.W."/>
            <person name="Guttman D.S."/>
            <person name="Wang P.W."/>
            <person name="Straub C."/>
            <person name="Vanneste J.L."/>
            <person name="Rainey P.B."/>
            <person name="Templeton M.D."/>
        </authorList>
    </citation>
    <scope>NUCLEOTIDE SEQUENCE [LARGE SCALE GENOMIC DNA]</scope>
    <source>
        <strain evidence="1 2">ICMP 19096</strain>
    </source>
</reference>
<protein>
    <submittedName>
        <fullName evidence="1">Hydrolase</fullName>
    </submittedName>
</protein>
<comment type="caution">
    <text evidence="1">The sequence shown here is derived from an EMBL/GenBank/DDBJ whole genome shotgun (WGS) entry which is preliminary data.</text>
</comment>
<dbReference type="Proteomes" id="UP000018849">
    <property type="component" value="Unassembled WGS sequence"/>
</dbReference>
<dbReference type="AlphaFoldDB" id="A0A656JPQ0"/>
<dbReference type="GO" id="GO:0016787">
    <property type="term" value="F:hydrolase activity"/>
    <property type="evidence" value="ECO:0007669"/>
    <property type="project" value="UniProtKB-KW"/>
</dbReference>
<dbReference type="EMBL" id="AOKF01002904">
    <property type="protein sequence ID" value="EPN44199.1"/>
    <property type="molecule type" value="Genomic_DNA"/>
</dbReference>
<sequence length="56" mass="6080">GLSSLCAPDGSRPLLADQDEGLLVGTLDKALLAQARTVNDYFVDRRPELYTSLTRS</sequence>
<dbReference type="SUPFAM" id="SSF56317">
    <property type="entry name" value="Carbon-nitrogen hydrolase"/>
    <property type="match status" value="1"/>
</dbReference>
<feature type="non-terminal residue" evidence="1">
    <location>
        <position position="1"/>
    </location>
</feature>
<accession>A0A656JPQ0</accession>
<proteinExistence type="predicted"/>
<evidence type="ECO:0000313" key="1">
    <source>
        <dbReference type="EMBL" id="EPN44199.1"/>
    </source>
</evidence>
<dbReference type="InterPro" id="IPR036526">
    <property type="entry name" value="C-N_Hydrolase_sf"/>
</dbReference>
<organism evidence="1 2">
    <name type="scientific">Pseudomonas syringae pv. actinidiae ICMP 19096</name>
    <dbReference type="NCBI Taxonomy" id="1194405"/>
    <lineage>
        <taxon>Bacteria</taxon>
        <taxon>Pseudomonadati</taxon>
        <taxon>Pseudomonadota</taxon>
        <taxon>Gammaproteobacteria</taxon>
        <taxon>Pseudomonadales</taxon>
        <taxon>Pseudomonadaceae</taxon>
        <taxon>Pseudomonas</taxon>
        <taxon>Pseudomonas syringae</taxon>
    </lineage>
</organism>
<dbReference type="Gene3D" id="3.60.110.10">
    <property type="entry name" value="Carbon-nitrogen hydrolase"/>
    <property type="match status" value="1"/>
</dbReference>
<gene>
    <name evidence="1" type="ORF">A245_33918</name>
</gene>
<name>A0A656JPQ0_PSESF</name>